<evidence type="ECO:0000256" key="3">
    <source>
        <dbReference type="ARBA" id="ARBA00023242"/>
    </source>
</evidence>
<dbReference type="HAMAP" id="MF_00025">
    <property type="entry name" value="RNApol_Rpo5_RPB5"/>
    <property type="match status" value="1"/>
</dbReference>
<evidence type="ECO:0000256" key="1">
    <source>
        <dbReference type="ARBA" id="ARBA00004123"/>
    </source>
</evidence>
<dbReference type="PIRSF" id="PIRSF000747">
    <property type="entry name" value="RPB5"/>
    <property type="match status" value="1"/>
</dbReference>
<dbReference type="InterPro" id="IPR020608">
    <property type="entry name" value="RNA_pol_subH/Rpb5_CS"/>
</dbReference>
<feature type="domain" description="RNA polymerase subunit H/Rpb5 C-terminal" evidence="5">
    <location>
        <begin position="128"/>
        <end position="200"/>
    </location>
</feature>
<dbReference type="GO" id="GO:0005665">
    <property type="term" value="C:RNA polymerase II, core complex"/>
    <property type="evidence" value="ECO:0007669"/>
    <property type="project" value="TreeGrafter"/>
</dbReference>
<dbReference type="InterPro" id="IPR000783">
    <property type="entry name" value="RNA_pol_subH/Rpb5_C"/>
</dbReference>
<protein>
    <recommendedName>
        <fullName evidence="9">RNA polymerase II core subunit</fullName>
    </recommendedName>
</protein>
<dbReference type="GO" id="GO:0006362">
    <property type="term" value="P:transcription elongation by RNA polymerase I"/>
    <property type="evidence" value="ECO:0007669"/>
    <property type="project" value="TreeGrafter"/>
</dbReference>
<organism evidence="7 8">
    <name type="scientific">Polysphondylium violaceum</name>
    <dbReference type="NCBI Taxonomy" id="133409"/>
    <lineage>
        <taxon>Eukaryota</taxon>
        <taxon>Amoebozoa</taxon>
        <taxon>Evosea</taxon>
        <taxon>Eumycetozoa</taxon>
        <taxon>Dictyostelia</taxon>
        <taxon>Dictyosteliales</taxon>
        <taxon>Dictyosteliaceae</taxon>
        <taxon>Polysphondylium</taxon>
    </lineage>
</organism>
<dbReference type="GO" id="GO:0006366">
    <property type="term" value="P:transcription by RNA polymerase II"/>
    <property type="evidence" value="ECO:0007669"/>
    <property type="project" value="TreeGrafter"/>
</dbReference>
<feature type="domain" description="RNA polymerase Rpb5 N-terminal" evidence="6">
    <location>
        <begin position="3"/>
        <end position="83"/>
    </location>
</feature>
<evidence type="ECO:0008006" key="9">
    <source>
        <dbReference type="Google" id="ProtNLM"/>
    </source>
</evidence>
<dbReference type="GO" id="GO:0003899">
    <property type="term" value="F:DNA-directed RNA polymerase activity"/>
    <property type="evidence" value="ECO:0007669"/>
    <property type="project" value="InterPro"/>
</dbReference>
<dbReference type="InterPro" id="IPR036710">
    <property type="entry name" value="RNA_pol_Rpb5_N_sf"/>
</dbReference>
<dbReference type="OrthoDB" id="248779at2759"/>
<dbReference type="PANTHER" id="PTHR10535">
    <property type="entry name" value="DNA-DIRECTED RNA POLYMERASES I, II, AND III SUBUNIT RPABC1"/>
    <property type="match status" value="1"/>
</dbReference>
<dbReference type="FunFam" id="3.40.1340.10:FF:000001">
    <property type="entry name" value="DNA-directed RNA polymerases I, II, and III subunit RPABC1"/>
    <property type="match status" value="1"/>
</dbReference>
<name>A0A8J4V362_9MYCE</name>
<keyword evidence="2" id="KW-0804">Transcription</keyword>
<dbReference type="FunFam" id="3.90.940.20:FF:000001">
    <property type="entry name" value="DNA-directed RNA polymerases I, II, and III subunit RPABC1"/>
    <property type="match status" value="1"/>
</dbReference>
<dbReference type="GO" id="GO:0005736">
    <property type="term" value="C:RNA polymerase I complex"/>
    <property type="evidence" value="ECO:0007669"/>
    <property type="project" value="TreeGrafter"/>
</dbReference>
<dbReference type="EMBL" id="AJWJ01000663">
    <property type="protein sequence ID" value="KAF2069434.1"/>
    <property type="molecule type" value="Genomic_DNA"/>
</dbReference>
<dbReference type="Proteomes" id="UP000695562">
    <property type="component" value="Unassembled WGS sequence"/>
</dbReference>
<dbReference type="SUPFAM" id="SSF53036">
    <property type="entry name" value="Eukaryotic RPB5 N-terminal domain"/>
    <property type="match status" value="1"/>
</dbReference>
<sequence length="201" mass="23405">MEDLNRAYQVRKTVLQMLSDRGYLVANSELEQTKEDFKKVHAAGLKDNMRYLKKDDPSKQIYVFFPTEPKVGVQPIKKYVSDMRDHEVDKGIIVVKQNITPFAKQALANFSQAKNITLEQFNEAELLVNITHHQLVPKHVLLLKEEKFELLSRYKMKESQLPRIQINDPVARYYGLQRGDVVKIVRPSETAGRYITYRLVV</sequence>
<evidence type="ECO:0000313" key="7">
    <source>
        <dbReference type="EMBL" id="KAF2069434.1"/>
    </source>
</evidence>
<dbReference type="InterPro" id="IPR014381">
    <property type="entry name" value="Arch_Rpo5/euc_Rpb5"/>
</dbReference>
<dbReference type="AlphaFoldDB" id="A0A8J4V362"/>
<dbReference type="GO" id="GO:0005666">
    <property type="term" value="C:RNA polymerase III complex"/>
    <property type="evidence" value="ECO:0007669"/>
    <property type="project" value="TreeGrafter"/>
</dbReference>
<accession>A0A8J4V362</accession>
<dbReference type="GO" id="GO:0042797">
    <property type="term" value="P:tRNA transcription by RNA polymerase III"/>
    <property type="evidence" value="ECO:0007669"/>
    <property type="project" value="TreeGrafter"/>
</dbReference>
<reference evidence="7" key="1">
    <citation type="submission" date="2020-01" db="EMBL/GenBank/DDBJ databases">
        <title>Development of genomics and gene disruption for Polysphondylium violaceum indicates a role for the polyketide synthase stlB in stalk morphogenesis.</title>
        <authorList>
            <person name="Narita B."/>
            <person name="Kawabe Y."/>
            <person name="Kin K."/>
            <person name="Saito T."/>
            <person name="Gibbs R."/>
            <person name="Kuspa A."/>
            <person name="Muzny D."/>
            <person name="Queller D."/>
            <person name="Richards S."/>
            <person name="Strassman J."/>
            <person name="Sucgang R."/>
            <person name="Worley K."/>
            <person name="Schaap P."/>
        </authorList>
    </citation>
    <scope>NUCLEOTIDE SEQUENCE</scope>
    <source>
        <strain evidence="7">QSvi11</strain>
    </source>
</reference>
<comment type="similarity">
    <text evidence="4">Belongs to the archaeal Rpo5/eukaryotic RPB5 RNA polymerase subunit family.</text>
</comment>
<dbReference type="GO" id="GO:0003677">
    <property type="term" value="F:DNA binding"/>
    <property type="evidence" value="ECO:0007669"/>
    <property type="project" value="InterPro"/>
</dbReference>
<dbReference type="Gene3D" id="3.90.940.20">
    <property type="entry name" value="RPB5-like RNA polymerase subunit"/>
    <property type="match status" value="1"/>
</dbReference>
<comment type="subcellular location">
    <subcellularLocation>
        <location evidence="1">Nucleus</location>
    </subcellularLocation>
</comment>
<gene>
    <name evidence="7" type="ORF">CYY_009246</name>
</gene>
<evidence type="ECO:0000256" key="4">
    <source>
        <dbReference type="ARBA" id="ARBA00025765"/>
    </source>
</evidence>
<dbReference type="PROSITE" id="PS01110">
    <property type="entry name" value="RNA_POL_H_23KD"/>
    <property type="match status" value="1"/>
</dbReference>
<dbReference type="Pfam" id="PF03871">
    <property type="entry name" value="RNA_pol_Rpb5_N"/>
    <property type="match status" value="1"/>
</dbReference>
<dbReference type="InterPro" id="IPR035913">
    <property type="entry name" value="RPB5-like_sf"/>
</dbReference>
<dbReference type="Gene3D" id="3.40.1340.10">
    <property type="entry name" value="RNA polymerase, Rpb5, N-terminal domain"/>
    <property type="match status" value="1"/>
</dbReference>
<keyword evidence="3" id="KW-0539">Nucleus</keyword>
<dbReference type="Pfam" id="PF01191">
    <property type="entry name" value="RNA_pol_Rpb5_C"/>
    <property type="match status" value="1"/>
</dbReference>
<evidence type="ECO:0000259" key="5">
    <source>
        <dbReference type="Pfam" id="PF01191"/>
    </source>
</evidence>
<dbReference type="InterPro" id="IPR005571">
    <property type="entry name" value="RNA_pol_Rpb5_N"/>
</dbReference>
<comment type="caution">
    <text evidence="7">The sequence shown here is derived from an EMBL/GenBank/DDBJ whole genome shotgun (WGS) entry which is preliminary data.</text>
</comment>
<keyword evidence="8" id="KW-1185">Reference proteome</keyword>
<dbReference type="SUPFAM" id="SSF55287">
    <property type="entry name" value="RPB5-like RNA polymerase subunit"/>
    <property type="match status" value="1"/>
</dbReference>
<proteinExistence type="inferred from homology"/>
<dbReference type="PANTHER" id="PTHR10535:SF0">
    <property type="entry name" value="DNA-DIRECTED RNA POLYMERASES I, II, AND III SUBUNIT RPABC1"/>
    <property type="match status" value="1"/>
</dbReference>
<dbReference type="NCBIfam" id="NF007129">
    <property type="entry name" value="PRK09570.1"/>
    <property type="match status" value="1"/>
</dbReference>
<evidence type="ECO:0000259" key="6">
    <source>
        <dbReference type="Pfam" id="PF03871"/>
    </source>
</evidence>
<evidence type="ECO:0000256" key="2">
    <source>
        <dbReference type="ARBA" id="ARBA00023163"/>
    </source>
</evidence>
<evidence type="ECO:0000313" key="8">
    <source>
        <dbReference type="Proteomes" id="UP000695562"/>
    </source>
</evidence>